<sequence length="107" mass="13198">MDILSRLFKLRNLPIVTPYNLLDNAKLDNYEYVKYYTKENKFIAEMKCLVDKFDTIFYYEFDNNNYLQKIMMYQDEKMQCMFNREKELKELKKEYLELNNIQLSKIG</sequence>
<evidence type="ECO:0000313" key="1">
    <source>
        <dbReference type="EMBL" id="MBP2027452.1"/>
    </source>
</evidence>
<comment type="caution">
    <text evidence="1">The sequence shown here is derived from an EMBL/GenBank/DDBJ whole genome shotgun (WGS) entry which is preliminary data.</text>
</comment>
<evidence type="ECO:0000313" key="2">
    <source>
        <dbReference type="Proteomes" id="UP001314903"/>
    </source>
</evidence>
<accession>A0ABS4KI41</accession>
<gene>
    <name evidence="1" type="ORF">J2Z35_001246</name>
</gene>
<dbReference type="EMBL" id="JAGGLI010000011">
    <property type="protein sequence ID" value="MBP2027452.1"/>
    <property type="molecule type" value="Genomic_DNA"/>
</dbReference>
<name>A0ABS4KI41_9FIRM</name>
<keyword evidence="2" id="KW-1185">Reference proteome</keyword>
<organism evidence="1 2">
    <name type="scientific">Acetoanaerobium pronyense</name>
    <dbReference type="NCBI Taxonomy" id="1482736"/>
    <lineage>
        <taxon>Bacteria</taxon>
        <taxon>Bacillati</taxon>
        <taxon>Bacillota</taxon>
        <taxon>Clostridia</taxon>
        <taxon>Peptostreptococcales</taxon>
        <taxon>Filifactoraceae</taxon>
        <taxon>Acetoanaerobium</taxon>
    </lineage>
</organism>
<proteinExistence type="predicted"/>
<reference evidence="1 2" key="1">
    <citation type="submission" date="2021-03" db="EMBL/GenBank/DDBJ databases">
        <title>Genomic Encyclopedia of Type Strains, Phase IV (KMG-IV): sequencing the most valuable type-strain genomes for metagenomic binning, comparative biology and taxonomic classification.</title>
        <authorList>
            <person name="Goeker M."/>
        </authorList>
    </citation>
    <scope>NUCLEOTIDE SEQUENCE [LARGE SCALE GENOMIC DNA]</scope>
    <source>
        <strain evidence="1 2">DSM 27512</strain>
    </source>
</reference>
<dbReference type="Proteomes" id="UP001314903">
    <property type="component" value="Unassembled WGS sequence"/>
</dbReference>
<protein>
    <submittedName>
        <fullName evidence="1">Uncharacterized protein</fullName>
    </submittedName>
</protein>